<evidence type="ECO:0008006" key="3">
    <source>
        <dbReference type="Google" id="ProtNLM"/>
    </source>
</evidence>
<organism evidence="1">
    <name type="scientific">Candidatus Kentrum sp. LPFa</name>
    <dbReference type="NCBI Taxonomy" id="2126335"/>
    <lineage>
        <taxon>Bacteria</taxon>
        <taxon>Pseudomonadati</taxon>
        <taxon>Pseudomonadota</taxon>
        <taxon>Gammaproteobacteria</taxon>
        <taxon>Candidatus Kentrum</taxon>
    </lineage>
</organism>
<proteinExistence type="predicted"/>
<dbReference type="EMBL" id="CAADFM010000137">
    <property type="protein sequence ID" value="VFK15989.1"/>
    <property type="molecule type" value="Genomic_DNA"/>
</dbReference>
<accession>A0A450WFW7</accession>
<evidence type="ECO:0000313" key="1">
    <source>
        <dbReference type="EMBL" id="VFK15989.1"/>
    </source>
</evidence>
<reference evidence="1" key="1">
    <citation type="submission" date="2019-02" db="EMBL/GenBank/DDBJ databases">
        <authorList>
            <person name="Gruber-Vodicka R. H."/>
            <person name="Seah K. B. B."/>
        </authorList>
    </citation>
    <scope>NUCLEOTIDE SEQUENCE</scope>
    <source>
        <strain evidence="1">BECK_S312</strain>
        <strain evidence="2">BECK_S426</strain>
    </source>
</reference>
<evidence type="ECO:0000313" key="2">
    <source>
        <dbReference type="EMBL" id="VFK31426.1"/>
    </source>
</evidence>
<name>A0A450WFW7_9GAMM</name>
<sequence length="228" mass="26551">MDSRPFFELDLASFDEHHIKELKKFTKSAFSLEDILTTANTLKYTREIKKILDDELKEPSEDFVRFFIPLVYDGRATQSIVEEFTGIVKEARKQFINEKINERLKSALSAEDEESSNTNEPHNAKQVIEDDGIETTEEEIEGYHIVKAILRQVVDVHGVFIRDTKSYCGILLDDNNRKPICRLRFNYSNKYIGLFSNKIEEKVPIDNPDDIFKYADRIQAVIAEYDEE</sequence>
<gene>
    <name evidence="1" type="ORF">BECKLPF1236A_GA0070988_101378</name>
    <name evidence="2" type="ORF">BECKLPF1236C_GA0070990_101388</name>
</gene>
<dbReference type="AlphaFoldDB" id="A0A450WFW7"/>
<protein>
    <recommendedName>
        <fullName evidence="3">Restriction endonuclease</fullName>
    </recommendedName>
</protein>
<dbReference type="EMBL" id="CAADFP010000138">
    <property type="protein sequence ID" value="VFK31426.1"/>
    <property type="molecule type" value="Genomic_DNA"/>
</dbReference>